<dbReference type="NCBIfam" id="TIGR01352">
    <property type="entry name" value="tonB_Cterm"/>
    <property type="match status" value="1"/>
</dbReference>
<feature type="region of interest" description="Disordered" evidence="10">
    <location>
        <begin position="67"/>
        <end position="168"/>
    </location>
</feature>
<dbReference type="Proteomes" id="UP000037997">
    <property type="component" value="Unassembled WGS sequence"/>
</dbReference>
<evidence type="ECO:0000259" key="11">
    <source>
        <dbReference type="PROSITE" id="PS52015"/>
    </source>
</evidence>
<keyword evidence="5" id="KW-0997">Cell inner membrane</keyword>
<comment type="caution">
    <text evidence="12">The sequence shown here is derived from an EMBL/GenBank/DDBJ whole genome shotgun (WGS) entry which is preliminary data.</text>
</comment>
<keyword evidence="7" id="KW-0653">Protein transport</keyword>
<sequence length="283" mass="32445">MRNNFIALLLSLLVHIVIFLLLLLEFKKDDVYQPPKYGTKEGERINIKNFKFSQAAQMIPPQNNAQMLESPLTQPSNTQSQPQQESNKNQKEEQTEIAQTTPPKQTKEKSPTKITKPKKTEDSRKIQPKSSNQSNHNQNSLASSLKSSQIGPMLDNKPSSPSIYDYGKDMGNQEIKELYGDDLYSLNLEERKFIEDNLSGIGRITQKYLKYPQLAGQMGQQGDNIVEFYLHPNGDISDLKLLTPSGYRLLDENSIHTIEIAYKDYPYPAVKTKIRIRVMYRIY</sequence>
<comment type="similarity">
    <text evidence="2">Belongs to the TonB family.</text>
</comment>
<dbReference type="PANTHER" id="PTHR33446:SF2">
    <property type="entry name" value="PROTEIN TONB"/>
    <property type="match status" value="1"/>
</dbReference>
<dbReference type="Pfam" id="PF03544">
    <property type="entry name" value="TonB_C"/>
    <property type="match status" value="1"/>
</dbReference>
<name>A0A0N0LTM0_9HELI</name>
<proteinExistence type="inferred from homology"/>
<evidence type="ECO:0000256" key="2">
    <source>
        <dbReference type="ARBA" id="ARBA00006555"/>
    </source>
</evidence>
<keyword evidence="8" id="KW-1133">Transmembrane helix</keyword>
<dbReference type="GO" id="GO:0015031">
    <property type="term" value="P:protein transport"/>
    <property type="evidence" value="ECO:0007669"/>
    <property type="project" value="UniProtKB-KW"/>
</dbReference>
<keyword evidence="9" id="KW-0472">Membrane</keyword>
<evidence type="ECO:0000313" key="13">
    <source>
        <dbReference type="Proteomes" id="UP000037997"/>
    </source>
</evidence>
<dbReference type="InterPro" id="IPR006260">
    <property type="entry name" value="TonB/TolA_C"/>
</dbReference>
<comment type="subcellular location">
    <subcellularLocation>
        <location evidence="1">Cell inner membrane</location>
        <topology evidence="1">Single-pass membrane protein</topology>
        <orientation evidence="1">Periplasmic side</orientation>
    </subcellularLocation>
</comment>
<protein>
    <recommendedName>
        <fullName evidence="11">TonB C-terminal domain-containing protein</fullName>
    </recommendedName>
</protein>
<dbReference type="AlphaFoldDB" id="A0A0N0LTM0"/>
<keyword evidence="4" id="KW-1003">Cell membrane</keyword>
<feature type="compositionally biased region" description="Low complexity" evidence="10">
    <location>
        <begin position="70"/>
        <end position="87"/>
    </location>
</feature>
<dbReference type="PATRIC" id="fig|35818.11.peg.1761"/>
<evidence type="ECO:0000256" key="7">
    <source>
        <dbReference type="ARBA" id="ARBA00022927"/>
    </source>
</evidence>
<gene>
    <name evidence="12" type="ORF">HPU229334_08910</name>
</gene>
<dbReference type="SUPFAM" id="SSF74653">
    <property type="entry name" value="TolA/TonB C-terminal domain"/>
    <property type="match status" value="1"/>
</dbReference>
<dbReference type="OrthoDB" id="5349195at2"/>
<dbReference type="InterPro" id="IPR051045">
    <property type="entry name" value="TonB-dependent_transducer"/>
</dbReference>
<organism evidence="12 13">
    <name type="scientific">Helicobacter pullorum</name>
    <dbReference type="NCBI Taxonomy" id="35818"/>
    <lineage>
        <taxon>Bacteria</taxon>
        <taxon>Pseudomonadati</taxon>
        <taxon>Campylobacterota</taxon>
        <taxon>Epsilonproteobacteria</taxon>
        <taxon>Campylobacterales</taxon>
        <taxon>Helicobacteraceae</taxon>
        <taxon>Helicobacter</taxon>
    </lineage>
</organism>
<dbReference type="InterPro" id="IPR037682">
    <property type="entry name" value="TonB_C"/>
</dbReference>
<evidence type="ECO:0000256" key="5">
    <source>
        <dbReference type="ARBA" id="ARBA00022519"/>
    </source>
</evidence>
<dbReference type="EMBL" id="JNOC01000044">
    <property type="protein sequence ID" value="KPH55379.1"/>
    <property type="molecule type" value="Genomic_DNA"/>
</dbReference>
<reference evidence="12 13" key="1">
    <citation type="submission" date="2014-06" db="EMBL/GenBank/DDBJ databases">
        <title>Helicobacter pullorum isolates in fresh chicken meat - phenotypic and genotypic features.</title>
        <authorList>
            <person name="Borges V."/>
            <person name="Santos A."/>
            <person name="Correia C.B."/>
            <person name="Saraiva M."/>
            <person name="Menard A."/>
            <person name="Vieira L."/>
            <person name="Sampaio D.A."/>
            <person name="Gomes J.P."/>
            <person name="Oleastro M."/>
        </authorList>
    </citation>
    <scope>NUCLEOTIDE SEQUENCE [LARGE SCALE GENOMIC DNA]</scope>
    <source>
        <strain evidence="12 13">229334/12</strain>
    </source>
</reference>
<evidence type="ECO:0000313" key="12">
    <source>
        <dbReference type="EMBL" id="KPH55379.1"/>
    </source>
</evidence>
<dbReference type="RefSeq" id="WP_040499982.1">
    <property type="nucleotide sequence ID" value="NZ_CABKNZ010000041.1"/>
</dbReference>
<dbReference type="GO" id="GO:0098797">
    <property type="term" value="C:plasma membrane protein complex"/>
    <property type="evidence" value="ECO:0007669"/>
    <property type="project" value="TreeGrafter"/>
</dbReference>
<evidence type="ECO:0000256" key="9">
    <source>
        <dbReference type="ARBA" id="ARBA00023136"/>
    </source>
</evidence>
<evidence type="ECO:0000256" key="10">
    <source>
        <dbReference type="SAM" id="MobiDB-lite"/>
    </source>
</evidence>
<dbReference type="PANTHER" id="PTHR33446">
    <property type="entry name" value="PROTEIN TONB-RELATED"/>
    <property type="match status" value="1"/>
</dbReference>
<dbReference type="GO" id="GO:0055085">
    <property type="term" value="P:transmembrane transport"/>
    <property type="evidence" value="ECO:0007669"/>
    <property type="project" value="InterPro"/>
</dbReference>
<evidence type="ECO:0000256" key="3">
    <source>
        <dbReference type="ARBA" id="ARBA00022448"/>
    </source>
</evidence>
<evidence type="ECO:0000256" key="4">
    <source>
        <dbReference type="ARBA" id="ARBA00022475"/>
    </source>
</evidence>
<feature type="compositionally biased region" description="Low complexity" evidence="10">
    <location>
        <begin position="130"/>
        <end position="145"/>
    </location>
</feature>
<dbReference type="PROSITE" id="PS52015">
    <property type="entry name" value="TONB_CTD"/>
    <property type="match status" value="1"/>
</dbReference>
<dbReference type="STRING" id="35818.HPU229336_03385"/>
<dbReference type="GO" id="GO:0031992">
    <property type="term" value="F:energy transducer activity"/>
    <property type="evidence" value="ECO:0007669"/>
    <property type="project" value="TreeGrafter"/>
</dbReference>
<evidence type="ECO:0000256" key="6">
    <source>
        <dbReference type="ARBA" id="ARBA00022692"/>
    </source>
</evidence>
<dbReference type="Gene3D" id="3.30.1150.10">
    <property type="match status" value="1"/>
</dbReference>
<accession>A0A0N0LTM0</accession>
<feature type="domain" description="TonB C-terminal" evidence="11">
    <location>
        <begin position="196"/>
        <end position="283"/>
    </location>
</feature>
<keyword evidence="6" id="KW-0812">Transmembrane</keyword>
<keyword evidence="3" id="KW-0813">Transport</keyword>
<evidence type="ECO:0000256" key="8">
    <source>
        <dbReference type="ARBA" id="ARBA00022989"/>
    </source>
</evidence>
<evidence type="ECO:0000256" key="1">
    <source>
        <dbReference type="ARBA" id="ARBA00004383"/>
    </source>
</evidence>